<dbReference type="PROSITE" id="PS50850">
    <property type="entry name" value="MFS"/>
    <property type="match status" value="1"/>
</dbReference>
<dbReference type="InterPro" id="IPR016181">
    <property type="entry name" value="Acyl_CoA_acyltransferase"/>
</dbReference>
<feature type="transmembrane region" description="Helical" evidence="7">
    <location>
        <begin position="556"/>
        <end position="577"/>
    </location>
</feature>
<dbReference type="PROSITE" id="PS51186">
    <property type="entry name" value="GNAT"/>
    <property type="match status" value="1"/>
</dbReference>
<dbReference type="EMBL" id="PNEN01000528">
    <property type="protein sequence ID" value="PPJ55971.1"/>
    <property type="molecule type" value="Genomic_DNA"/>
</dbReference>
<feature type="domain" description="N-acetyltransferase" evidence="9">
    <location>
        <begin position="675"/>
        <end position="819"/>
    </location>
</feature>
<dbReference type="SUPFAM" id="SSF103473">
    <property type="entry name" value="MFS general substrate transporter"/>
    <property type="match status" value="1"/>
</dbReference>
<dbReference type="AlphaFoldDB" id="A0A2S6C8B1"/>
<evidence type="ECO:0000256" key="7">
    <source>
        <dbReference type="SAM" id="Phobius"/>
    </source>
</evidence>
<dbReference type="InterPro" id="IPR000182">
    <property type="entry name" value="GNAT_dom"/>
</dbReference>
<dbReference type="Pfam" id="PF13508">
    <property type="entry name" value="Acetyltransf_7"/>
    <property type="match status" value="1"/>
</dbReference>
<protein>
    <recommendedName>
        <fullName evidence="12">N-acetyltransferase domain-containing protein</fullName>
    </recommendedName>
</protein>
<reference evidence="11" key="1">
    <citation type="journal article" date="2017" name="bioRxiv">
        <title>Conservation of a gene cluster reveals novel cercosporin biosynthetic mechanisms and extends production to the genus Colletotrichum.</title>
        <authorList>
            <person name="de Jonge R."/>
            <person name="Ebert M.K."/>
            <person name="Huitt-Roehl C.R."/>
            <person name="Pal P."/>
            <person name="Suttle J.C."/>
            <person name="Spanner R.E."/>
            <person name="Neubauer J.D."/>
            <person name="Jurick W.M.II."/>
            <person name="Stott K.A."/>
            <person name="Secor G.A."/>
            <person name="Thomma B.P.H.J."/>
            <person name="Van de Peer Y."/>
            <person name="Townsend C.A."/>
            <person name="Bolton M.D."/>
        </authorList>
    </citation>
    <scope>NUCLEOTIDE SEQUENCE [LARGE SCALE GENOMIC DNA]</scope>
    <source>
        <strain evidence="11">CBS538.71</strain>
    </source>
</reference>
<proteinExistence type="predicted"/>
<evidence type="ECO:0000256" key="3">
    <source>
        <dbReference type="ARBA" id="ARBA00022692"/>
    </source>
</evidence>
<evidence type="ECO:0000256" key="5">
    <source>
        <dbReference type="ARBA" id="ARBA00023136"/>
    </source>
</evidence>
<organism evidence="10 11">
    <name type="scientific">Cercospora berteroae</name>
    <dbReference type="NCBI Taxonomy" id="357750"/>
    <lineage>
        <taxon>Eukaryota</taxon>
        <taxon>Fungi</taxon>
        <taxon>Dikarya</taxon>
        <taxon>Ascomycota</taxon>
        <taxon>Pezizomycotina</taxon>
        <taxon>Dothideomycetes</taxon>
        <taxon>Dothideomycetidae</taxon>
        <taxon>Mycosphaerellales</taxon>
        <taxon>Mycosphaerellaceae</taxon>
        <taxon>Cercospora</taxon>
    </lineage>
</organism>
<comment type="subcellular location">
    <subcellularLocation>
        <location evidence="1">Membrane</location>
        <topology evidence="1">Multi-pass membrane protein</topology>
    </subcellularLocation>
</comment>
<evidence type="ECO:0000256" key="2">
    <source>
        <dbReference type="ARBA" id="ARBA00022448"/>
    </source>
</evidence>
<accession>A0A2S6C8B1</accession>
<keyword evidence="11" id="KW-1185">Reference proteome</keyword>
<dbReference type="GO" id="GO:0005886">
    <property type="term" value="C:plasma membrane"/>
    <property type="evidence" value="ECO:0007669"/>
    <property type="project" value="TreeGrafter"/>
</dbReference>
<feature type="transmembrane region" description="Helical" evidence="7">
    <location>
        <begin position="69"/>
        <end position="88"/>
    </location>
</feature>
<dbReference type="InterPro" id="IPR036259">
    <property type="entry name" value="MFS_trans_sf"/>
</dbReference>
<comment type="caution">
    <text evidence="10">The sequence shown here is derived from an EMBL/GenBank/DDBJ whole genome shotgun (WGS) entry which is preliminary data.</text>
</comment>
<dbReference type="Gene3D" id="3.40.630.30">
    <property type="match status" value="1"/>
</dbReference>
<evidence type="ECO:0000256" key="4">
    <source>
        <dbReference type="ARBA" id="ARBA00022989"/>
    </source>
</evidence>
<dbReference type="Gene3D" id="1.20.1250.20">
    <property type="entry name" value="MFS general substrate transporter like domains"/>
    <property type="match status" value="1"/>
</dbReference>
<gene>
    <name evidence="10" type="ORF">CBER1_03608</name>
</gene>
<feature type="transmembrane region" description="Helical" evidence="7">
    <location>
        <begin position="460"/>
        <end position="484"/>
    </location>
</feature>
<feature type="transmembrane region" description="Helical" evidence="7">
    <location>
        <begin position="297"/>
        <end position="316"/>
    </location>
</feature>
<dbReference type="SUPFAM" id="SSF55729">
    <property type="entry name" value="Acyl-CoA N-acyltransferases (Nat)"/>
    <property type="match status" value="1"/>
</dbReference>
<dbReference type="PANTHER" id="PTHR23501">
    <property type="entry name" value="MAJOR FACILITATOR SUPERFAMILY"/>
    <property type="match status" value="1"/>
</dbReference>
<dbReference type="Pfam" id="PF06609">
    <property type="entry name" value="TRI12"/>
    <property type="match status" value="1"/>
</dbReference>
<feature type="transmembrane region" description="Helical" evidence="7">
    <location>
        <begin position="192"/>
        <end position="211"/>
    </location>
</feature>
<keyword evidence="5 7" id="KW-0472">Membrane</keyword>
<sequence length="825" mass="88855">MATYDEKNGTQNLEQVETNSDNASNDYRAAGGLQKVETHETLVAVDIENHQAFKGDDSDGKVAWTVKKILAACFLSMLYTGSQIPLYFTGGTLSFIAKDLGAADIIGWLPVANTLAIAAVCPFVGYLQDLFGKRYIALFGAMLLCIGCIVLGTAHQLGQALAGMALAGAGAGIGELTGLAGLAETVPVKQRGYSLAVLTAFVLPFCPYVMYSELFSTRGSIPTWRWGIWISLIYNGITLVGLAAFYFPHAHVRAEGMSFGQVAKRIDYVGGALSITGLTLLLVALQSGGYTHPWTSAYTLCILLFGIALLATWVVWEWKFAKHPMIPKELFVGQRVVGFSFAVAFVAGMNFFSLLNFWPLTISTVWSASPIAIGWRGLPVACATAFGAIFWNALLSVWTSGIRWILFMAALMLTAFGGSLASMSPDNEYQSVALASFAAFGLGGVIVPAATAAMIACPDALITTCAALSLSVRAVGGAIGYSIYYSVFVKKLTEVLPVKVGTYAVQAGLPLTSAEIFVGTFLTAPMEITAVPGVTPGILAQAAYGAQWAYAEALHLVWYVSIAFGFCAMVFILPAVYGARELLKLILNFHLHDILRFRYIYNPVQASKSTTMTAPIEIREATLAEVPSLTTIVKRSFHPVNPYIKGCFPDTPAVAEWWTRVYTDEINAQDCHVLIAYDPSAEPANRVVGILCLRLMQADDRSGGFMSQYELTPDHDASLLIPAVDTIIEGRKKAFEPPGKYAGQKNYLLELFGVDHDYKGRGLARKLLEAAGKIADEAGFVTFVEANASAAPLYMKLGFEDQGSVEMPGSNGYMEHLMIRPVVSG</sequence>
<feature type="transmembrane region" description="Helical" evidence="7">
    <location>
        <begin position="108"/>
        <end position="128"/>
    </location>
</feature>
<evidence type="ECO:0008006" key="12">
    <source>
        <dbReference type="Google" id="ProtNLM"/>
    </source>
</evidence>
<dbReference type="GO" id="GO:0016747">
    <property type="term" value="F:acyltransferase activity, transferring groups other than amino-acyl groups"/>
    <property type="evidence" value="ECO:0007669"/>
    <property type="project" value="InterPro"/>
</dbReference>
<feature type="transmembrane region" description="Helical" evidence="7">
    <location>
        <begin position="226"/>
        <end position="247"/>
    </location>
</feature>
<dbReference type="Proteomes" id="UP000237631">
    <property type="component" value="Unassembled WGS sequence"/>
</dbReference>
<evidence type="ECO:0000259" key="9">
    <source>
        <dbReference type="PROSITE" id="PS51186"/>
    </source>
</evidence>
<feature type="transmembrane region" description="Helical" evidence="7">
    <location>
        <begin position="378"/>
        <end position="397"/>
    </location>
</feature>
<evidence type="ECO:0000256" key="1">
    <source>
        <dbReference type="ARBA" id="ARBA00004141"/>
    </source>
</evidence>
<feature type="domain" description="Major facilitator superfamily (MFS) profile" evidence="8">
    <location>
        <begin position="69"/>
        <end position="531"/>
    </location>
</feature>
<feature type="compositionally biased region" description="Polar residues" evidence="6">
    <location>
        <begin position="9"/>
        <end position="24"/>
    </location>
</feature>
<feature type="transmembrane region" description="Helical" evidence="7">
    <location>
        <begin position="404"/>
        <end position="423"/>
    </location>
</feature>
<keyword evidence="3 7" id="KW-0812">Transmembrane</keyword>
<evidence type="ECO:0000256" key="6">
    <source>
        <dbReference type="SAM" id="MobiDB-lite"/>
    </source>
</evidence>
<keyword evidence="2" id="KW-0813">Transport</keyword>
<dbReference type="GO" id="GO:0022857">
    <property type="term" value="F:transmembrane transporter activity"/>
    <property type="evidence" value="ECO:0007669"/>
    <property type="project" value="InterPro"/>
</dbReference>
<dbReference type="PANTHER" id="PTHR23501:SF109">
    <property type="entry name" value="MAJOR FACILITATOR SUPERFAMILY (MFS) PROFILE DOMAIN-CONTAINING PROTEIN-RELATED"/>
    <property type="match status" value="1"/>
</dbReference>
<dbReference type="OrthoDB" id="4161376at2759"/>
<feature type="transmembrane region" description="Helical" evidence="7">
    <location>
        <begin position="160"/>
        <end position="180"/>
    </location>
</feature>
<evidence type="ECO:0000313" key="10">
    <source>
        <dbReference type="EMBL" id="PPJ55971.1"/>
    </source>
</evidence>
<feature type="transmembrane region" description="Helical" evidence="7">
    <location>
        <begin position="429"/>
        <end position="453"/>
    </location>
</feature>
<name>A0A2S6C8B1_9PEZI</name>
<feature type="transmembrane region" description="Helical" evidence="7">
    <location>
        <begin position="336"/>
        <end position="358"/>
    </location>
</feature>
<dbReference type="InterPro" id="IPR010573">
    <property type="entry name" value="MFS_Str1/Tri12-like"/>
</dbReference>
<dbReference type="InterPro" id="IPR020846">
    <property type="entry name" value="MFS_dom"/>
</dbReference>
<evidence type="ECO:0000313" key="11">
    <source>
        <dbReference type="Proteomes" id="UP000237631"/>
    </source>
</evidence>
<keyword evidence="4 7" id="KW-1133">Transmembrane helix</keyword>
<feature type="region of interest" description="Disordered" evidence="6">
    <location>
        <begin position="1"/>
        <end position="24"/>
    </location>
</feature>
<evidence type="ECO:0000259" key="8">
    <source>
        <dbReference type="PROSITE" id="PS50850"/>
    </source>
</evidence>
<feature type="transmembrane region" description="Helical" evidence="7">
    <location>
        <begin position="268"/>
        <end position="285"/>
    </location>
</feature>
<feature type="transmembrane region" description="Helical" evidence="7">
    <location>
        <begin position="135"/>
        <end position="154"/>
    </location>
</feature>